<keyword evidence="4 11" id="KW-0436">Ligase</keyword>
<dbReference type="GO" id="GO:0005524">
    <property type="term" value="F:ATP binding"/>
    <property type="evidence" value="ECO:0007669"/>
    <property type="project" value="UniProtKB-UniRule"/>
</dbReference>
<dbReference type="EMBL" id="RCOR01000022">
    <property type="protein sequence ID" value="RSN69092.1"/>
    <property type="molecule type" value="Genomic_DNA"/>
</dbReference>
<dbReference type="SUPFAM" id="SSF55681">
    <property type="entry name" value="Class II aaRS and biotin synthetases"/>
    <property type="match status" value="1"/>
</dbReference>
<feature type="binding site" evidence="11">
    <location>
        <position position="335"/>
    </location>
    <ligand>
        <name>L-phenylalanine</name>
        <dbReference type="ChEBI" id="CHEBI:58095"/>
    </ligand>
</feature>
<keyword evidence="10 11" id="KW-0030">Aminoacyl-tRNA synthetase</keyword>
<keyword evidence="5 11" id="KW-0479">Metal-binding</keyword>
<evidence type="ECO:0000259" key="12">
    <source>
        <dbReference type="PROSITE" id="PS50862"/>
    </source>
</evidence>
<accession>A0A429G5K4</accession>
<feature type="domain" description="Aminoacyl-transfer RNA synthetases class-II family profile" evidence="12">
    <location>
        <begin position="239"/>
        <end position="491"/>
    </location>
</feature>
<evidence type="ECO:0000256" key="8">
    <source>
        <dbReference type="ARBA" id="ARBA00022842"/>
    </source>
</evidence>
<dbReference type="GO" id="GO:0004826">
    <property type="term" value="F:phenylalanine-tRNA ligase activity"/>
    <property type="evidence" value="ECO:0007669"/>
    <property type="project" value="UniProtKB-UniRule"/>
</dbReference>
<proteinExistence type="inferred from homology"/>
<feature type="binding site" evidence="11">
    <location>
        <position position="414"/>
    </location>
    <ligand>
        <name>L-phenylalanine</name>
        <dbReference type="ChEBI" id="CHEBI:58095"/>
    </ligand>
</feature>
<dbReference type="GO" id="GO:0000049">
    <property type="term" value="F:tRNA binding"/>
    <property type="evidence" value="ECO:0007669"/>
    <property type="project" value="InterPro"/>
</dbReference>
<keyword evidence="7 11" id="KW-0067">ATP-binding</keyword>
<keyword evidence="9 11" id="KW-0648">Protein biosynthesis</keyword>
<dbReference type="Gene3D" id="3.30.930.10">
    <property type="entry name" value="Bira Bifunctional Protein, Domain 2"/>
    <property type="match status" value="1"/>
</dbReference>
<evidence type="ECO:0000256" key="9">
    <source>
        <dbReference type="ARBA" id="ARBA00022917"/>
    </source>
</evidence>
<dbReference type="PROSITE" id="PS50862">
    <property type="entry name" value="AA_TRNA_LIGASE_II"/>
    <property type="match status" value="1"/>
</dbReference>
<protein>
    <recommendedName>
        <fullName evidence="11">Phenylalanine--tRNA ligase alpha subunit</fullName>
        <ecNumber evidence="11">6.1.1.20</ecNumber>
    </recommendedName>
    <alternativeName>
        <fullName evidence="11">Phenylalanyl-tRNA synthetase alpha subunit</fullName>
        <shortName evidence="11">PheRS</shortName>
    </alternativeName>
</protein>
<dbReference type="InterPro" id="IPR006195">
    <property type="entry name" value="aa-tRNA-synth_II"/>
</dbReference>
<dbReference type="RefSeq" id="WP_125741648.1">
    <property type="nucleotide sequence ID" value="NZ_RCOR01000022.1"/>
</dbReference>
<evidence type="ECO:0000256" key="1">
    <source>
        <dbReference type="ARBA" id="ARBA00004496"/>
    </source>
</evidence>
<organism evidence="13 14">
    <name type="scientific">Candidatus Korarchaeum cryptofilum</name>
    <dbReference type="NCBI Taxonomy" id="498846"/>
    <lineage>
        <taxon>Archaea</taxon>
        <taxon>Thermoproteota</taxon>
        <taxon>Candidatus Korarchaeia</taxon>
        <taxon>Candidatus Korarchaeales</taxon>
        <taxon>Candidatus Korarchaeaceae</taxon>
        <taxon>Candidatus Korarchaeum</taxon>
    </lineage>
</organism>
<dbReference type="Gene3D" id="1.10.10.2320">
    <property type="match status" value="1"/>
</dbReference>
<dbReference type="InterPro" id="IPR004529">
    <property type="entry name" value="Phe-tRNA-synth_IIc_asu"/>
</dbReference>
<dbReference type="FunFam" id="3.30.930.10:FF:000095">
    <property type="entry name" value="Phenylalanine--tRNA ligase alpha subunit"/>
    <property type="match status" value="1"/>
</dbReference>
<evidence type="ECO:0000256" key="11">
    <source>
        <dbReference type="HAMAP-Rule" id="MF_00282"/>
    </source>
</evidence>
<dbReference type="HAMAP" id="MF_00282">
    <property type="entry name" value="Phe_tRNA_synth_alpha2"/>
    <property type="match status" value="1"/>
</dbReference>
<dbReference type="NCBIfam" id="NF003210">
    <property type="entry name" value="PRK04172.1"/>
    <property type="match status" value="1"/>
</dbReference>
<dbReference type="Proteomes" id="UP000278149">
    <property type="component" value="Unassembled WGS sequence"/>
</dbReference>
<keyword evidence="3 11" id="KW-0963">Cytoplasm</keyword>
<dbReference type="PANTHER" id="PTHR11538:SF40">
    <property type="entry name" value="PHENYLALANINE--TRNA LIGASE ALPHA SUBUNIT"/>
    <property type="match status" value="1"/>
</dbReference>
<evidence type="ECO:0000256" key="2">
    <source>
        <dbReference type="ARBA" id="ARBA00006703"/>
    </source>
</evidence>
<evidence type="ECO:0000256" key="10">
    <source>
        <dbReference type="ARBA" id="ARBA00023146"/>
    </source>
</evidence>
<comment type="cofactor">
    <cofactor evidence="11">
        <name>Mg(2+)</name>
        <dbReference type="ChEBI" id="CHEBI:18420"/>
    </cofactor>
    <text evidence="11">Binds 2 magnesium ions per tetramer.</text>
</comment>
<evidence type="ECO:0000256" key="4">
    <source>
        <dbReference type="ARBA" id="ARBA00022598"/>
    </source>
</evidence>
<feature type="binding site" evidence="11">
    <location>
        <position position="416"/>
    </location>
    <ligand>
        <name>Mg(2+)</name>
        <dbReference type="ChEBI" id="CHEBI:18420"/>
        <note>ligand shared with heterodimeric partner</note>
    </ligand>
</feature>
<dbReference type="NCBIfam" id="TIGR00468">
    <property type="entry name" value="pheS"/>
    <property type="match status" value="1"/>
</dbReference>
<reference evidence="13 14" key="1">
    <citation type="submission" date="2018-10" db="EMBL/GenBank/DDBJ databases">
        <title>Co-occurring genomic capacity for anaerobic methane metabolism and dissimilatory sulfite reduction discovered in the Korarchaeota.</title>
        <authorList>
            <person name="Mckay L.J."/>
            <person name="Dlakic M."/>
            <person name="Fields M.W."/>
            <person name="Delmont T.O."/>
            <person name="Eren A.M."/>
            <person name="Jay Z.J."/>
            <person name="Klingelsmith K.B."/>
            <person name="Rusch D.B."/>
            <person name="Inskeep W.P."/>
        </authorList>
    </citation>
    <scope>NUCLEOTIDE SEQUENCE [LARGE SCALE GENOMIC DNA]</scope>
    <source>
        <strain evidence="13 14">WS</strain>
    </source>
</reference>
<evidence type="ECO:0000313" key="14">
    <source>
        <dbReference type="Proteomes" id="UP000278149"/>
    </source>
</evidence>
<dbReference type="AlphaFoldDB" id="A0A429G5K4"/>
<dbReference type="InterPro" id="IPR002319">
    <property type="entry name" value="Phenylalanyl-tRNA_Synthase"/>
</dbReference>
<keyword evidence="6 11" id="KW-0547">Nucleotide-binding</keyword>
<evidence type="ECO:0000256" key="7">
    <source>
        <dbReference type="ARBA" id="ARBA00022840"/>
    </source>
</evidence>
<feature type="binding site" evidence="11">
    <location>
        <position position="439"/>
    </location>
    <ligand>
        <name>L-phenylalanine</name>
        <dbReference type="ChEBI" id="CHEBI:58095"/>
    </ligand>
</feature>
<dbReference type="InterPro" id="IPR022917">
    <property type="entry name" value="Phe_tRNA_ligase_alpha_bac/arc"/>
</dbReference>
<evidence type="ECO:0000256" key="5">
    <source>
        <dbReference type="ARBA" id="ARBA00022723"/>
    </source>
</evidence>
<comment type="subcellular location">
    <subcellularLocation>
        <location evidence="1 11">Cytoplasm</location>
    </subcellularLocation>
</comment>
<sequence>MEIALSKGEMELLQLLRSRGGRAELGDIGDKSRVAALSTLLKEKGLLKIVERKKKVLRLTERGMRHAKEGLPEEKILRILRERGKASLSELSSLMEEDELNVALGEGRRKGLLRIESRDGEVTVIPLSWEVPEREIIDKIMKGELEEEDVDQGILKSLRRRGLVETEEIAEAEIILTPLGLDAAEGRIPLIEEVGKLSRDLIVSGEWKKKKLKAYDVKASPPVVYPGKPHPYVYFLEEVREILIGMGFTEVKSPIVESEFWNFDVLFQAQDHPAREVHDSYKLAYPEAADLSRYDELVNRIARTHEDGWITGSKGWGYKWSFEIARRLILRSQTTAASARSLANGLEVPSKIFAIDKVFRPEAPDKTHAFEFHQCEGVVLAEGMNVRNLMGFLAEFSKNLGFKEVKFKPAYFPFTEPSVEAYVKHEKLGWIEIAGSGLFRPEMLIPLGYDYPRVQALAWGIGIGRLAMIKLGLEDIRELHSQNLDYLRKAPLVW</sequence>
<evidence type="ECO:0000256" key="3">
    <source>
        <dbReference type="ARBA" id="ARBA00022490"/>
    </source>
</evidence>
<dbReference type="EC" id="6.1.1.20" evidence="11"/>
<dbReference type="GO" id="GO:0000287">
    <property type="term" value="F:magnesium ion binding"/>
    <property type="evidence" value="ECO:0007669"/>
    <property type="project" value="UniProtKB-UniRule"/>
</dbReference>
<evidence type="ECO:0000313" key="13">
    <source>
        <dbReference type="EMBL" id="RSN69092.1"/>
    </source>
</evidence>
<dbReference type="Gene3D" id="1.10.10.2330">
    <property type="match status" value="1"/>
</dbReference>
<dbReference type="CDD" id="cd00496">
    <property type="entry name" value="PheRS_alpha_core"/>
    <property type="match status" value="1"/>
</dbReference>
<dbReference type="InterPro" id="IPR045864">
    <property type="entry name" value="aa-tRNA-synth_II/BPL/LPL"/>
</dbReference>
<comment type="caution">
    <text evidence="13">The sequence shown here is derived from an EMBL/GenBank/DDBJ whole genome shotgun (WGS) entry which is preliminary data.</text>
</comment>
<name>A0A429G5K4_9CREN</name>
<comment type="similarity">
    <text evidence="2 11">Belongs to the class-II aminoacyl-tRNA synthetase family. Phe-tRNA synthetase alpha subunit type 2 subfamily.</text>
</comment>
<dbReference type="PANTHER" id="PTHR11538">
    <property type="entry name" value="PHENYLALANYL-TRNA SYNTHETASE"/>
    <property type="match status" value="1"/>
</dbReference>
<dbReference type="GO" id="GO:0005737">
    <property type="term" value="C:cytoplasm"/>
    <property type="evidence" value="ECO:0007669"/>
    <property type="project" value="UniProtKB-SubCell"/>
</dbReference>
<comment type="catalytic activity">
    <reaction evidence="11">
        <text>tRNA(Phe) + L-phenylalanine + ATP = L-phenylalanyl-tRNA(Phe) + AMP + diphosphate + H(+)</text>
        <dbReference type="Rhea" id="RHEA:19413"/>
        <dbReference type="Rhea" id="RHEA-COMP:9668"/>
        <dbReference type="Rhea" id="RHEA-COMP:9699"/>
        <dbReference type="ChEBI" id="CHEBI:15378"/>
        <dbReference type="ChEBI" id="CHEBI:30616"/>
        <dbReference type="ChEBI" id="CHEBI:33019"/>
        <dbReference type="ChEBI" id="CHEBI:58095"/>
        <dbReference type="ChEBI" id="CHEBI:78442"/>
        <dbReference type="ChEBI" id="CHEBI:78531"/>
        <dbReference type="ChEBI" id="CHEBI:456215"/>
        <dbReference type="EC" id="6.1.1.20"/>
    </reaction>
</comment>
<evidence type="ECO:0000256" key="6">
    <source>
        <dbReference type="ARBA" id="ARBA00022741"/>
    </source>
</evidence>
<comment type="caution">
    <text evidence="11">Lacks conserved residue(s) required for the propagation of feature annotation.</text>
</comment>
<dbReference type="Pfam" id="PF01409">
    <property type="entry name" value="tRNA-synt_2d"/>
    <property type="match status" value="1"/>
</dbReference>
<comment type="subunit">
    <text evidence="11">Tetramer of two alpha and two beta subunits.</text>
</comment>
<dbReference type="GO" id="GO:0006432">
    <property type="term" value="P:phenylalanyl-tRNA aminoacylation"/>
    <property type="evidence" value="ECO:0007669"/>
    <property type="project" value="UniProtKB-UniRule"/>
</dbReference>
<keyword evidence="8 11" id="KW-0460">Magnesium</keyword>
<dbReference type="Gene3D" id="3.30.1370.240">
    <property type="match status" value="1"/>
</dbReference>
<gene>
    <name evidence="11" type="primary">pheS</name>
    <name evidence="13" type="ORF">D9Q81_04700</name>
</gene>